<dbReference type="InterPro" id="IPR049142">
    <property type="entry name" value="MS_channel_1st"/>
</dbReference>
<dbReference type="PANTHER" id="PTHR30347">
    <property type="entry name" value="POTASSIUM CHANNEL RELATED"/>
    <property type="match status" value="1"/>
</dbReference>
<evidence type="ECO:0000256" key="4">
    <source>
        <dbReference type="ARBA" id="ARBA00022692"/>
    </source>
</evidence>
<dbReference type="Gene3D" id="2.30.30.60">
    <property type="match status" value="1"/>
</dbReference>
<evidence type="ECO:0000256" key="7">
    <source>
        <dbReference type="SAM" id="Phobius"/>
    </source>
</evidence>
<comment type="subcellular location">
    <subcellularLocation>
        <location evidence="1">Cell membrane</location>
        <topology evidence="1">Multi-pass membrane protein</topology>
    </subcellularLocation>
</comment>
<dbReference type="InterPro" id="IPR006686">
    <property type="entry name" value="MscS_channel_CS"/>
</dbReference>
<dbReference type="Gene3D" id="1.10.287.1260">
    <property type="match status" value="1"/>
</dbReference>
<protein>
    <submittedName>
        <fullName evidence="11">Mechanosensitive ion channel-like protein</fullName>
    </submittedName>
</protein>
<keyword evidence="12" id="KW-1185">Reference proteome</keyword>
<dbReference type="OrthoDB" id="9809206at2"/>
<evidence type="ECO:0000256" key="1">
    <source>
        <dbReference type="ARBA" id="ARBA00004651"/>
    </source>
</evidence>
<gene>
    <name evidence="11" type="ORF">EDC63_103128</name>
</gene>
<dbReference type="SUPFAM" id="SSF50182">
    <property type="entry name" value="Sm-like ribonucleoproteins"/>
    <property type="match status" value="1"/>
</dbReference>
<dbReference type="Pfam" id="PF21088">
    <property type="entry name" value="MS_channel_1st"/>
    <property type="match status" value="1"/>
</dbReference>
<dbReference type="InterPro" id="IPR010920">
    <property type="entry name" value="LSM_dom_sf"/>
</dbReference>
<feature type="domain" description="Mechanosensitive ion channel transmembrane helices 2/3" evidence="10">
    <location>
        <begin position="76"/>
        <end position="116"/>
    </location>
</feature>
<comment type="caution">
    <text evidence="11">The sequence shown here is derived from an EMBL/GenBank/DDBJ whole genome shotgun (WGS) entry which is preliminary data.</text>
</comment>
<dbReference type="SUPFAM" id="SSF82861">
    <property type="entry name" value="Mechanosensitive channel protein MscS (YggB), transmembrane region"/>
    <property type="match status" value="1"/>
</dbReference>
<feature type="domain" description="Mechanosensitive ion channel MscS" evidence="8">
    <location>
        <begin position="117"/>
        <end position="184"/>
    </location>
</feature>
<dbReference type="SUPFAM" id="SSF82689">
    <property type="entry name" value="Mechanosensitive channel protein MscS (YggB), C-terminal domain"/>
    <property type="match status" value="1"/>
</dbReference>
<dbReference type="InterPro" id="IPR011014">
    <property type="entry name" value="MscS_channel_TM-2"/>
</dbReference>
<dbReference type="InterPro" id="IPR049278">
    <property type="entry name" value="MS_channel_C"/>
</dbReference>
<evidence type="ECO:0000256" key="3">
    <source>
        <dbReference type="ARBA" id="ARBA00022475"/>
    </source>
</evidence>
<sequence length="307" mass="34004">MDTITLITSTFNEFGTSTLFTLGTANVTLYRVLGLIFILVFAWWASALVERTIWRVARRGNETRLSDSGVYALSRILRYFLWIVGSIMGLVWLGFDLGSLAIMGGAIGVGIGFGLQNIFSNFISGIIILVEQTLKVGDFVDLQSGIVGTVTEISMRYTRVTTNDSVDIIVPNSEFINGRVTNWTLDEAVRRIHIPFGVAYGTSKELVREAAIAAALTVNGTVNNDRRAPDVWLVKFGDSSLDFELVVWVEKSLMTSPGSTHARFLWAIETELVNRNIEIPFPQRDLHVRSGKLSVHLEGANQQIKSD</sequence>
<evidence type="ECO:0000313" key="12">
    <source>
        <dbReference type="Proteomes" id="UP000295367"/>
    </source>
</evidence>
<dbReference type="Pfam" id="PF00924">
    <property type="entry name" value="MS_channel_2nd"/>
    <property type="match status" value="1"/>
</dbReference>
<keyword evidence="6 7" id="KW-0472">Membrane</keyword>
<dbReference type="Proteomes" id="UP000295367">
    <property type="component" value="Unassembled WGS sequence"/>
</dbReference>
<name>A0A4R3YAS7_9PROT</name>
<dbReference type="Gene3D" id="3.30.70.100">
    <property type="match status" value="1"/>
</dbReference>
<keyword evidence="5 7" id="KW-1133">Transmembrane helix</keyword>
<dbReference type="AlphaFoldDB" id="A0A4R3YAS7"/>
<dbReference type="PROSITE" id="PS01246">
    <property type="entry name" value="UPF0003"/>
    <property type="match status" value="1"/>
</dbReference>
<evidence type="ECO:0000256" key="2">
    <source>
        <dbReference type="ARBA" id="ARBA00008017"/>
    </source>
</evidence>
<dbReference type="GO" id="GO:0008381">
    <property type="term" value="F:mechanosensitive monoatomic ion channel activity"/>
    <property type="evidence" value="ECO:0007669"/>
    <property type="project" value="UniProtKB-ARBA"/>
</dbReference>
<keyword evidence="4 7" id="KW-0812">Transmembrane</keyword>
<evidence type="ECO:0000256" key="6">
    <source>
        <dbReference type="ARBA" id="ARBA00023136"/>
    </source>
</evidence>
<dbReference type="PANTHER" id="PTHR30347:SF1">
    <property type="entry name" value="MECHANOSENSITIVE CHANNEL MSCK"/>
    <property type="match status" value="1"/>
</dbReference>
<evidence type="ECO:0000259" key="10">
    <source>
        <dbReference type="Pfam" id="PF21088"/>
    </source>
</evidence>
<organism evidence="11 12">
    <name type="scientific">Sulfurirhabdus autotrophica</name>
    <dbReference type="NCBI Taxonomy" id="1706046"/>
    <lineage>
        <taxon>Bacteria</taxon>
        <taxon>Pseudomonadati</taxon>
        <taxon>Pseudomonadota</taxon>
        <taxon>Betaproteobacteria</taxon>
        <taxon>Nitrosomonadales</taxon>
        <taxon>Sulfuricellaceae</taxon>
        <taxon>Sulfurirhabdus</taxon>
    </lineage>
</organism>
<dbReference type="InterPro" id="IPR011066">
    <property type="entry name" value="MscS_channel_C_sf"/>
</dbReference>
<feature type="transmembrane region" description="Helical" evidence="7">
    <location>
        <begin position="29"/>
        <end position="49"/>
    </location>
</feature>
<dbReference type="GO" id="GO:0005886">
    <property type="term" value="C:plasma membrane"/>
    <property type="evidence" value="ECO:0007669"/>
    <property type="project" value="UniProtKB-SubCell"/>
</dbReference>
<dbReference type="RefSeq" id="WP_124945915.1">
    <property type="nucleotide sequence ID" value="NZ_BHVT01000020.1"/>
</dbReference>
<comment type="similarity">
    <text evidence="2">Belongs to the MscS (TC 1.A.23) family.</text>
</comment>
<accession>A0A4R3YAS7</accession>
<dbReference type="InterPro" id="IPR023408">
    <property type="entry name" value="MscS_beta-dom_sf"/>
</dbReference>
<evidence type="ECO:0000259" key="9">
    <source>
        <dbReference type="Pfam" id="PF21082"/>
    </source>
</evidence>
<proteinExistence type="inferred from homology"/>
<evidence type="ECO:0000256" key="5">
    <source>
        <dbReference type="ARBA" id="ARBA00022989"/>
    </source>
</evidence>
<evidence type="ECO:0000313" key="11">
    <source>
        <dbReference type="EMBL" id="TCV89056.1"/>
    </source>
</evidence>
<feature type="transmembrane region" description="Helical" evidence="7">
    <location>
        <begin position="76"/>
        <end position="95"/>
    </location>
</feature>
<keyword evidence="3" id="KW-1003">Cell membrane</keyword>
<evidence type="ECO:0000259" key="8">
    <source>
        <dbReference type="Pfam" id="PF00924"/>
    </source>
</evidence>
<dbReference type="Pfam" id="PF21082">
    <property type="entry name" value="MS_channel_3rd"/>
    <property type="match status" value="1"/>
</dbReference>
<dbReference type="InterPro" id="IPR052702">
    <property type="entry name" value="MscS-like_channel"/>
</dbReference>
<dbReference type="EMBL" id="SMCO01000003">
    <property type="protein sequence ID" value="TCV89056.1"/>
    <property type="molecule type" value="Genomic_DNA"/>
</dbReference>
<feature type="domain" description="Mechanosensitive ion channel MscS C-terminal" evidence="9">
    <location>
        <begin position="194"/>
        <end position="278"/>
    </location>
</feature>
<feature type="transmembrane region" description="Helical" evidence="7">
    <location>
        <begin position="101"/>
        <end position="130"/>
    </location>
</feature>
<dbReference type="InterPro" id="IPR006685">
    <property type="entry name" value="MscS_channel_2nd"/>
</dbReference>
<reference evidence="11 12" key="1">
    <citation type="submission" date="2019-03" db="EMBL/GenBank/DDBJ databases">
        <title>Genomic Encyclopedia of Type Strains, Phase IV (KMG-IV): sequencing the most valuable type-strain genomes for metagenomic binning, comparative biology and taxonomic classification.</title>
        <authorList>
            <person name="Goeker M."/>
        </authorList>
    </citation>
    <scope>NUCLEOTIDE SEQUENCE [LARGE SCALE GENOMIC DNA]</scope>
    <source>
        <strain evidence="11 12">DSM 100309</strain>
    </source>
</reference>